<keyword evidence="3" id="KW-1185">Reference proteome</keyword>
<keyword evidence="1" id="KW-0812">Transmembrane</keyword>
<feature type="transmembrane region" description="Helical" evidence="1">
    <location>
        <begin position="12"/>
        <end position="31"/>
    </location>
</feature>
<keyword evidence="1" id="KW-0472">Membrane</keyword>
<feature type="transmembrane region" description="Helical" evidence="1">
    <location>
        <begin position="67"/>
        <end position="86"/>
    </location>
</feature>
<dbReference type="AlphaFoldDB" id="A0A7W8JWM4"/>
<dbReference type="EMBL" id="JACHFL010000010">
    <property type="protein sequence ID" value="MBB5364345.1"/>
    <property type="molecule type" value="Genomic_DNA"/>
</dbReference>
<evidence type="ECO:0000313" key="2">
    <source>
        <dbReference type="EMBL" id="MBB5364345.1"/>
    </source>
</evidence>
<proteinExistence type="predicted"/>
<feature type="transmembrane region" description="Helical" evidence="1">
    <location>
        <begin position="38"/>
        <end position="55"/>
    </location>
</feature>
<accession>A0A7W8JWM4</accession>
<reference evidence="2 3" key="1">
    <citation type="submission" date="2020-08" db="EMBL/GenBank/DDBJ databases">
        <title>Genomic Encyclopedia of Type Strains, Phase IV (KMG-IV): sequencing the most valuable type-strain genomes for metagenomic binning, comparative biology and taxonomic classification.</title>
        <authorList>
            <person name="Goeker M."/>
        </authorList>
    </citation>
    <scope>NUCLEOTIDE SEQUENCE [LARGE SCALE GENOMIC DNA]</scope>
    <source>
        <strain evidence="2 3">DSM 27939</strain>
    </source>
</reference>
<name>A0A7W8JWM4_9DEIO</name>
<gene>
    <name evidence="2" type="ORF">HNQ08_003457</name>
</gene>
<dbReference type="RefSeq" id="WP_184134676.1">
    <property type="nucleotide sequence ID" value="NZ_JACHFL010000010.1"/>
</dbReference>
<comment type="caution">
    <text evidence="2">The sequence shown here is derived from an EMBL/GenBank/DDBJ whole genome shotgun (WGS) entry which is preliminary data.</text>
</comment>
<organism evidence="2 3">
    <name type="scientific">Deinococcus humi</name>
    <dbReference type="NCBI Taxonomy" id="662880"/>
    <lineage>
        <taxon>Bacteria</taxon>
        <taxon>Thermotogati</taxon>
        <taxon>Deinococcota</taxon>
        <taxon>Deinococci</taxon>
        <taxon>Deinococcales</taxon>
        <taxon>Deinococcaceae</taxon>
        <taxon>Deinococcus</taxon>
    </lineage>
</organism>
<protein>
    <submittedName>
        <fullName evidence="2">Uncharacterized membrane protein YcaP (DUF421 family)</fullName>
    </submittedName>
</protein>
<sequence length="95" mass="10315">MVIPAEYGPLTVGLWLAVAAALGMCALGHMLRRQTVPMTLLVVTVSMAIGGIAFFPGTYMNHSVVNILKLFTIFIVLDLMIVSLVLRFRNRPVAA</sequence>
<evidence type="ECO:0000313" key="3">
    <source>
        <dbReference type="Proteomes" id="UP000552709"/>
    </source>
</evidence>
<dbReference type="Proteomes" id="UP000552709">
    <property type="component" value="Unassembled WGS sequence"/>
</dbReference>
<keyword evidence="1" id="KW-1133">Transmembrane helix</keyword>
<evidence type="ECO:0000256" key="1">
    <source>
        <dbReference type="SAM" id="Phobius"/>
    </source>
</evidence>